<dbReference type="AlphaFoldDB" id="A0A0R2QE50"/>
<organism evidence="4 5">
    <name type="scientific">Acidimicrobiia bacterium BACL6 MAG-120924-bin43</name>
    <dbReference type="NCBI Taxonomy" id="1655583"/>
    <lineage>
        <taxon>Bacteria</taxon>
        <taxon>Bacillati</taxon>
        <taxon>Actinomycetota</taxon>
        <taxon>Acidimicrobiia</taxon>
        <taxon>acIV cluster</taxon>
    </lineage>
</organism>
<keyword evidence="2" id="KW-0560">Oxidoreductase</keyword>
<dbReference type="InterPro" id="IPR050268">
    <property type="entry name" value="NADH-dep_flavin_reductase"/>
</dbReference>
<accession>A0A0R2QE50</accession>
<gene>
    <name evidence="4" type="ORF">ABR75_02235</name>
</gene>
<evidence type="ECO:0000313" key="5">
    <source>
        <dbReference type="Proteomes" id="UP000051017"/>
    </source>
</evidence>
<dbReference type="SUPFAM" id="SSF50475">
    <property type="entry name" value="FMN-binding split barrel"/>
    <property type="match status" value="1"/>
</dbReference>
<evidence type="ECO:0000313" key="4">
    <source>
        <dbReference type="EMBL" id="KRO48469.1"/>
    </source>
</evidence>
<sequence length="176" mass="18869">MTANFDGVRFRQVLGHLPTGVVIVTGMDAQAQPVGVTIGSFVSVSLDPPYVGFFIGKSRSWPDISSGTLFCANVLSDAQTELCWRFAKDPVEGAANRFDGLEWQQSSNGMPILSGILASIDCTVESVTPTGDHRFVLAQVTSLNVTEVTHDAMIFYKGKVGGVAIDGNSNGYVFRF</sequence>
<comment type="caution">
    <text evidence="4">The sequence shown here is derived from an EMBL/GenBank/DDBJ whole genome shotgun (WGS) entry which is preliminary data.</text>
</comment>
<name>A0A0R2QE50_9ACTN</name>
<dbReference type="PANTHER" id="PTHR30466:SF11">
    <property type="entry name" value="FLAVIN-DEPENDENT MONOOXYGENASE, REDUCTASE SUBUNIT HSAB"/>
    <property type="match status" value="1"/>
</dbReference>
<dbReference type="EMBL" id="LIBJ01000085">
    <property type="protein sequence ID" value="KRO48469.1"/>
    <property type="molecule type" value="Genomic_DNA"/>
</dbReference>
<reference evidence="4 5" key="1">
    <citation type="submission" date="2015-10" db="EMBL/GenBank/DDBJ databases">
        <title>Metagenome-Assembled Genomes uncover a global brackish microbiome.</title>
        <authorList>
            <person name="Hugerth L.W."/>
            <person name="Larsson J."/>
            <person name="Alneberg J."/>
            <person name="Lindh M.V."/>
            <person name="Legrand C."/>
            <person name="Pinhassi J."/>
            <person name="Andersson A.F."/>
        </authorList>
    </citation>
    <scope>NUCLEOTIDE SEQUENCE [LARGE SCALE GENOMIC DNA]</scope>
    <source>
        <strain evidence="4">BACL6 MAG-120924-bin43</strain>
    </source>
</reference>
<dbReference type="GO" id="GO:0042602">
    <property type="term" value="F:riboflavin reductase (NADPH) activity"/>
    <property type="evidence" value="ECO:0007669"/>
    <property type="project" value="TreeGrafter"/>
</dbReference>
<feature type="domain" description="Flavin reductase like" evidence="3">
    <location>
        <begin position="14"/>
        <end position="162"/>
    </location>
</feature>
<evidence type="ECO:0000256" key="2">
    <source>
        <dbReference type="ARBA" id="ARBA00023002"/>
    </source>
</evidence>
<evidence type="ECO:0000259" key="3">
    <source>
        <dbReference type="SMART" id="SM00903"/>
    </source>
</evidence>
<dbReference type="Proteomes" id="UP000051017">
    <property type="component" value="Unassembled WGS sequence"/>
</dbReference>
<dbReference type="Pfam" id="PF01613">
    <property type="entry name" value="Flavin_Reduct"/>
    <property type="match status" value="1"/>
</dbReference>
<comment type="similarity">
    <text evidence="1">Belongs to the non-flavoprotein flavin reductase family.</text>
</comment>
<dbReference type="InterPro" id="IPR012349">
    <property type="entry name" value="Split_barrel_FMN-bd"/>
</dbReference>
<evidence type="ECO:0000256" key="1">
    <source>
        <dbReference type="ARBA" id="ARBA00008898"/>
    </source>
</evidence>
<feature type="non-terminal residue" evidence="4">
    <location>
        <position position="176"/>
    </location>
</feature>
<dbReference type="SMART" id="SM00903">
    <property type="entry name" value="Flavin_Reduct"/>
    <property type="match status" value="1"/>
</dbReference>
<dbReference type="Gene3D" id="2.30.110.10">
    <property type="entry name" value="Electron Transport, Fmn-binding Protein, Chain A"/>
    <property type="match status" value="1"/>
</dbReference>
<protein>
    <recommendedName>
        <fullName evidence="3">Flavin reductase like domain-containing protein</fullName>
    </recommendedName>
</protein>
<dbReference type="GO" id="GO:0010181">
    <property type="term" value="F:FMN binding"/>
    <property type="evidence" value="ECO:0007669"/>
    <property type="project" value="InterPro"/>
</dbReference>
<dbReference type="InterPro" id="IPR002563">
    <property type="entry name" value="Flavin_Rdtase-like_dom"/>
</dbReference>
<dbReference type="PANTHER" id="PTHR30466">
    <property type="entry name" value="FLAVIN REDUCTASE"/>
    <property type="match status" value="1"/>
</dbReference>
<proteinExistence type="inferred from homology"/>